<keyword evidence="11" id="KW-0479">Metal-binding</keyword>
<dbReference type="InterPro" id="IPR036034">
    <property type="entry name" value="PDZ_sf"/>
</dbReference>
<dbReference type="CDD" id="cd23081">
    <property type="entry name" value="cpPDZ_EcRseP-like"/>
    <property type="match status" value="1"/>
</dbReference>
<feature type="transmembrane region" description="Helical" evidence="11">
    <location>
        <begin position="427"/>
        <end position="445"/>
    </location>
</feature>
<evidence type="ECO:0000256" key="10">
    <source>
        <dbReference type="ARBA" id="ARBA00023136"/>
    </source>
</evidence>
<dbReference type="SUPFAM" id="SSF50156">
    <property type="entry name" value="PDZ domain-like"/>
    <property type="match status" value="2"/>
</dbReference>
<evidence type="ECO:0000256" key="4">
    <source>
        <dbReference type="ARBA" id="ARBA00022670"/>
    </source>
</evidence>
<keyword evidence="4 13" id="KW-0645">Protease</keyword>
<keyword evidence="6 11" id="KW-0378">Hydrolase</keyword>
<dbReference type="NCBIfam" id="NF008046">
    <property type="entry name" value="PRK10779.1"/>
    <property type="match status" value="1"/>
</dbReference>
<dbReference type="InterPro" id="IPR008915">
    <property type="entry name" value="Peptidase_M50"/>
</dbReference>
<feature type="domain" description="PDZ" evidence="12">
    <location>
        <begin position="212"/>
        <end position="281"/>
    </location>
</feature>
<evidence type="ECO:0000256" key="9">
    <source>
        <dbReference type="ARBA" id="ARBA00023049"/>
    </source>
</evidence>
<keyword evidence="10 11" id="KW-0472">Membrane</keyword>
<evidence type="ECO:0000256" key="11">
    <source>
        <dbReference type="RuleBase" id="RU362031"/>
    </source>
</evidence>
<feature type="transmembrane region" description="Helical" evidence="11">
    <location>
        <begin position="98"/>
        <end position="120"/>
    </location>
</feature>
<dbReference type="Pfam" id="PF17820">
    <property type="entry name" value="PDZ_6"/>
    <property type="match status" value="1"/>
</dbReference>
<name>A0A1Y6EQD3_9GAMM</name>
<dbReference type="PANTHER" id="PTHR42837">
    <property type="entry name" value="REGULATOR OF SIGMA-E PROTEASE RSEP"/>
    <property type="match status" value="1"/>
</dbReference>
<dbReference type="SMART" id="SM00228">
    <property type="entry name" value="PDZ"/>
    <property type="match status" value="2"/>
</dbReference>
<evidence type="ECO:0000256" key="8">
    <source>
        <dbReference type="ARBA" id="ARBA00022989"/>
    </source>
</evidence>
<dbReference type="GO" id="GO:0046872">
    <property type="term" value="F:metal ion binding"/>
    <property type="evidence" value="ECO:0007669"/>
    <property type="project" value="UniProtKB-KW"/>
</dbReference>
<evidence type="ECO:0000256" key="1">
    <source>
        <dbReference type="ARBA" id="ARBA00001947"/>
    </source>
</evidence>
<comment type="cofactor">
    <cofactor evidence="1 11">
        <name>Zn(2+)</name>
        <dbReference type="ChEBI" id="CHEBI:29105"/>
    </cofactor>
</comment>
<evidence type="ECO:0000313" key="14">
    <source>
        <dbReference type="Proteomes" id="UP000194450"/>
    </source>
</evidence>
<dbReference type="NCBIfam" id="TIGR00054">
    <property type="entry name" value="RIP metalloprotease RseP"/>
    <property type="match status" value="1"/>
</dbReference>
<feature type="transmembrane region" description="Helical" evidence="11">
    <location>
        <begin position="372"/>
        <end position="389"/>
    </location>
</feature>
<dbReference type="InterPro" id="IPR001478">
    <property type="entry name" value="PDZ"/>
</dbReference>
<dbReference type="PANTHER" id="PTHR42837:SF2">
    <property type="entry name" value="MEMBRANE METALLOPROTEASE ARASP2, CHLOROPLASTIC-RELATED"/>
    <property type="match status" value="1"/>
</dbReference>
<organism evidence="13 14">
    <name type="scientific">Pseudidiomarina planktonica</name>
    <dbReference type="NCBI Taxonomy" id="1323738"/>
    <lineage>
        <taxon>Bacteria</taxon>
        <taxon>Pseudomonadati</taxon>
        <taxon>Pseudomonadota</taxon>
        <taxon>Gammaproteobacteria</taxon>
        <taxon>Alteromonadales</taxon>
        <taxon>Idiomarinaceae</taxon>
        <taxon>Pseudidiomarina</taxon>
    </lineage>
</organism>
<feature type="transmembrane region" description="Helical" evidence="11">
    <location>
        <begin position="6"/>
        <end position="29"/>
    </location>
</feature>
<dbReference type="GO" id="GO:0016020">
    <property type="term" value="C:membrane"/>
    <property type="evidence" value="ECO:0007669"/>
    <property type="project" value="UniProtKB-SubCell"/>
</dbReference>
<evidence type="ECO:0000256" key="5">
    <source>
        <dbReference type="ARBA" id="ARBA00022692"/>
    </source>
</evidence>
<keyword evidence="9 11" id="KW-0482">Metalloprotease</keyword>
<proteinExistence type="inferred from homology"/>
<gene>
    <name evidence="13" type="ORF">SAMN06297229_1034</name>
</gene>
<dbReference type="GO" id="GO:0004222">
    <property type="term" value="F:metalloendopeptidase activity"/>
    <property type="evidence" value="ECO:0007669"/>
    <property type="project" value="InterPro"/>
</dbReference>
<dbReference type="OrthoDB" id="9782003at2"/>
<protein>
    <recommendedName>
        <fullName evidence="11">Zinc metalloprotease</fullName>
        <ecNumber evidence="11">3.4.24.-</ecNumber>
    </recommendedName>
</protein>
<evidence type="ECO:0000256" key="3">
    <source>
        <dbReference type="ARBA" id="ARBA00007931"/>
    </source>
</evidence>
<dbReference type="EMBL" id="FXWH01000001">
    <property type="protein sequence ID" value="SMQ64489.1"/>
    <property type="molecule type" value="Genomic_DNA"/>
</dbReference>
<keyword evidence="8 11" id="KW-1133">Transmembrane helix</keyword>
<evidence type="ECO:0000256" key="7">
    <source>
        <dbReference type="ARBA" id="ARBA00022833"/>
    </source>
</evidence>
<evidence type="ECO:0000256" key="6">
    <source>
        <dbReference type="ARBA" id="ARBA00022801"/>
    </source>
</evidence>
<keyword evidence="7 11" id="KW-0862">Zinc</keyword>
<reference evidence="14" key="1">
    <citation type="submission" date="2017-04" db="EMBL/GenBank/DDBJ databases">
        <authorList>
            <person name="Varghese N."/>
            <person name="Submissions S."/>
        </authorList>
    </citation>
    <scope>NUCLEOTIDE SEQUENCE [LARGE SCALE GENOMIC DNA]</scope>
</reference>
<dbReference type="GO" id="GO:0006508">
    <property type="term" value="P:proteolysis"/>
    <property type="evidence" value="ECO:0007669"/>
    <property type="project" value="UniProtKB-KW"/>
</dbReference>
<dbReference type="Pfam" id="PF02163">
    <property type="entry name" value="Peptidase_M50"/>
    <property type="match status" value="1"/>
</dbReference>
<dbReference type="Gene3D" id="2.30.42.10">
    <property type="match status" value="2"/>
</dbReference>
<evidence type="ECO:0000313" key="13">
    <source>
        <dbReference type="EMBL" id="SMQ64489.1"/>
    </source>
</evidence>
<dbReference type="CDD" id="cd06163">
    <property type="entry name" value="S2P-M50_PDZ_RseP-like"/>
    <property type="match status" value="2"/>
</dbReference>
<dbReference type="AlphaFoldDB" id="A0A1Y6EQD3"/>
<comment type="subcellular location">
    <subcellularLocation>
        <location evidence="2">Membrane</location>
        <topology evidence="2">Multi-pass membrane protein</topology>
    </subcellularLocation>
</comment>
<dbReference type="InterPro" id="IPR004387">
    <property type="entry name" value="Pept_M50_Zn"/>
</dbReference>
<dbReference type="InterPro" id="IPR041489">
    <property type="entry name" value="PDZ_6"/>
</dbReference>
<keyword evidence="14" id="KW-1185">Reference proteome</keyword>
<dbReference type="EC" id="3.4.24.-" evidence="11"/>
<dbReference type="RefSeq" id="WP_086434149.1">
    <property type="nucleotide sequence ID" value="NZ_FXWH01000001.1"/>
</dbReference>
<dbReference type="Proteomes" id="UP000194450">
    <property type="component" value="Unassembled WGS sequence"/>
</dbReference>
<keyword evidence="5 11" id="KW-0812">Transmembrane</keyword>
<evidence type="ECO:0000259" key="12">
    <source>
        <dbReference type="SMART" id="SM00228"/>
    </source>
</evidence>
<comment type="similarity">
    <text evidence="3 11">Belongs to the peptidase M50B family.</text>
</comment>
<evidence type="ECO:0000256" key="2">
    <source>
        <dbReference type="ARBA" id="ARBA00004141"/>
    </source>
</evidence>
<feature type="domain" description="PDZ" evidence="12">
    <location>
        <begin position="114"/>
        <end position="186"/>
    </location>
</feature>
<sequence>MLEILWALGAFIITLGILVTFHEFGHFWVARRCGVKVLTFSVGFGKPLWQRQAADGTSYQIGMIPLGGYVRMLDARVDDVSPEEWPQSFNAQPVGKRMAIVAAGPIANFVLAIGVLWLMLVIGVPSVKPIIGKVAHQSVAAEAGVTAPAEVLAVNGKETRDWQEVNMALVSAIGDDKAELQIRDLADRHESSKRYQLDLSQWEFDEQQSTFGSLGIQPYQSEVTTEIGYVAPDSPAEQAGLQENDKIVGVDGTLNPDWSRIRERIAAAAGDTLVFDLVRNNEQLQIPVAIGEREFNGETIGFLGIETKVMPYPEEYRFTHQYGLLGGLWEGTTRTWDLMVLSVKMIGKLVTGDVSVRNLSGPVSIAEGAGTTASYGLVYFLGFLALISVNLGIINLLPLPILDGGHLVFFVIEWIRGKPVSERVQEISYRIGGALIFALMVVAIGNDITRLSL</sequence>
<accession>A0A1Y6EQD3</accession>